<accession>A0A5M6CRY4</accession>
<evidence type="ECO:0000256" key="1">
    <source>
        <dbReference type="SAM" id="MobiDB-lite"/>
    </source>
</evidence>
<reference evidence="2 3" key="1">
    <citation type="submission" date="2019-08" db="EMBL/GenBank/DDBJ databases">
        <authorList>
            <person name="Dhanesh K."/>
            <person name="Kumar G."/>
            <person name="Sasikala C."/>
            <person name="Venkata Ramana C."/>
        </authorList>
    </citation>
    <scope>NUCLEOTIDE SEQUENCE [LARGE SCALE GENOMIC DNA]</scope>
    <source>
        <strain evidence="2 3">JC645</strain>
    </source>
</reference>
<proteinExistence type="predicted"/>
<gene>
    <name evidence="2" type="ORF">FYK55_27960</name>
</gene>
<name>A0A5M6CRY4_9BACT</name>
<comment type="caution">
    <text evidence="2">The sequence shown here is derived from an EMBL/GenBank/DDBJ whole genome shotgun (WGS) entry which is preliminary data.</text>
</comment>
<evidence type="ECO:0000313" key="3">
    <source>
        <dbReference type="Proteomes" id="UP000324479"/>
    </source>
</evidence>
<dbReference type="RefSeq" id="WP_150079920.1">
    <property type="nucleotide sequence ID" value="NZ_VWOX01000035.1"/>
</dbReference>
<dbReference type="Proteomes" id="UP000324479">
    <property type="component" value="Unassembled WGS sequence"/>
</dbReference>
<organism evidence="2 3">
    <name type="scientific">Roseiconus nitratireducens</name>
    <dbReference type="NCBI Taxonomy" id="2605748"/>
    <lineage>
        <taxon>Bacteria</taxon>
        <taxon>Pseudomonadati</taxon>
        <taxon>Planctomycetota</taxon>
        <taxon>Planctomycetia</taxon>
        <taxon>Pirellulales</taxon>
        <taxon>Pirellulaceae</taxon>
        <taxon>Roseiconus</taxon>
    </lineage>
</organism>
<evidence type="ECO:0000313" key="2">
    <source>
        <dbReference type="EMBL" id="KAA5537981.1"/>
    </source>
</evidence>
<feature type="region of interest" description="Disordered" evidence="1">
    <location>
        <begin position="133"/>
        <end position="152"/>
    </location>
</feature>
<dbReference type="EMBL" id="VWOX01000035">
    <property type="protein sequence ID" value="KAA5537981.1"/>
    <property type="molecule type" value="Genomic_DNA"/>
</dbReference>
<sequence>MAASLSMRSSFFKKIFPVRSANSQFAQVITEGDKASFPKITSYGRKFEMKYVVTVQAEKQVYLEVQVLVEFPDGIKVDEGIIQNLCFEPAMALAENGELNWEEIDSEWPSFSGIDSIEELDDPDEEADLRFIQAEDGSLVPADRAGDQSTDR</sequence>
<keyword evidence="3" id="KW-1185">Reference proteome</keyword>
<protein>
    <submittedName>
        <fullName evidence="2">Uncharacterized protein</fullName>
    </submittedName>
</protein>
<dbReference type="AlphaFoldDB" id="A0A5M6CRY4"/>